<protein>
    <submittedName>
        <fullName evidence="1">Uncharacterized protein</fullName>
    </submittedName>
</protein>
<evidence type="ECO:0000313" key="1">
    <source>
        <dbReference type="EMBL" id="GFR96747.1"/>
    </source>
</evidence>
<dbReference type="EMBL" id="BMAT01009014">
    <property type="protein sequence ID" value="GFR96747.1"/>
    <property type="molecule type" value="Genomic_DNA"/>
</dbReference>
<dbReference type="Proteomes" id="UP000762676">
    <property type="component" value="Unassembled WGS sequence"/>
</dbReference>
<dbReference type="AlphaFoldDB" id="A0AAV4HF19"/>
<organism evidence="1 2">
    <name type="scientific">Elysia marginata</name>
    <dbReference type="NCBI Taxonomy" id="1093978"/>
    <lineage>
        <taxon>Eukaryota</taxon>
        <taxon>Metazoa</taxon>
        <taxon>Spiralia</taxon>
        <taxon>Lophotrochozoa</taxon>
        <taxon>Mollusca</taxon>
        <taxon>Gastropoda</taxon>
        <taxon>Heterobranchia</taxon>
        <taxon>Euthyneura</taxon>
        <taxon>Panpulmonata</taxon>
        <taxon>Sacoglossa</taxon>
        <taxon>Placobranchoidea</taxon>
        <taxon>Plakobranchidae</taxon>
        <taxon>Elysia</taxon>
    </lineage>
</organism>
<reference evidence="1 2" key="1">
    <citation type="journal article" date="2021" name="Elife">
        <title>Chloroplast acquisition without the gene transfer in kleptoplastic sea slugs, Plakobranchus ocellatus.</title>
        <authorList>
            <person name="Maeda T."/>
            <person name="Takahashi S."/>
            <person name="Yoshida T."/>
            <person name="Shimamura S."/>
            <person name="Takaki Y."/>
            <person name="Nagai Y."/>
            <person name="Toyoda A."/>
            <person name="Suzuki Y."/>
            <person name="Arimoto A."/>
            <person name="Ishii H."/>
            <person name="Satoh N."/>
            <person name="Nishiyama T."/>
            <person name="Hasebe M."/>
            <person name="Maruyama T."/>
            <person name="Minagawa J."/>
            <person name="Obokata J."/>
            <person name="Shigenobu S."/>
        </authorList>
    </citation>
    <scope>NUCLEOTIDE SEQUENCE [LARGE SCALE GENOMIC DNA]</scope>
</reference>
<proteinExistence type="predicted"/>
<sequence>MYHMILTSAELQWPRDRTTTKPLVVKEVNSEDLKLLFNTKEVTSKVFPSGRLLNTYMPYRLLDVNIPYIICERGGAFVSFDNPDANQSHVADISTNQSEVDAPTNILNQAITASSVCDVAMVTFYYCYPTPIGFLYYLDPYAKKGLSPTHFRAHFRKNLETLQRHFPNQDGKLTVTHDTNVSADDILACLKDHGIVDQMKGQERSQILYERDRALFGFPVEQ</sequence>
<evidence type="ECO:0000313" key="2">
    <source>
        <dbReference type="Proteomes" id="UP000762676"/>
    </source>
</evidence>
<accession>A0AAV4HF19</accession>
<keyword evidence="2" id="KW-1185">Reference proteome</keyword>
<gene>
    <name evidence="1" type="ORF">ElyMa_004459400</name>
</gene>
<name>A0AAV4HF19_9GAST</name>
<comment type="caution">
    <text evidence="1">The sequence shown here is derived from an EMBL/GenBank/DDBJ whole genome shotgun (WGS) entry which is preliminary data.</text>
</comment>